<name>A0ABP0EY18_CLALP</name>
<evidence type="ECO:0000256" key="9">
    <source>
        <dbReference type="SAM" id="MobiDB-lite"/>
    </source>
</evidence>
<evidence type="ECO:0000256" key="8">
    <source>
        <dbReference type="SAM" id="Coils"/>
    </source>
</evidence>
<keyword evidence="5" id="KW-0967">Endosome</keyword>
<reference evidence="12 13" key="1">
    <citation type="submission" date="2024-02" db="EMBL/GenBank/DDBJ databases">
        <authorList>
            <person name="Daric V."/>
            <person name="Darras S."/>
        </authorList>
    </citation>
    <scope>NUCLEOTIDE SEQUENCE [LARGE SCALE GENOMIC DNA]</scope>
</reference>
<dbReference type="PANTHER" id="PTHR12820">
    <property type="entry name" value="VACUOLAR SORTING PROTEIN 53"/>
    <property type="match status" value="1"/>
</dbReference>
<dbReference type="EMBL" id="CAWYQH010000001">
    <property type="protein sequence ID" value="CAK8671956.1"/>
    <property type="molecule type" value="Genomic_DNA"/>
</dbReference>
<feature type="coiled-coil region" evidence="8">
    <location>
        <begin position="59"/>
        <end position="146"/>
    </location>
</feature>
<sequence>MDLDSETNQLDVSIEGALELPEEVQDVLNTVFPSNDPLEQADFNVVNYINTLFPNEQSLSNIDEVVTSVETKIDNLDNEIKTAVRRQTTVGNDGQQALEEAHVAIQELFAKIKNIKDRAEQSEQMVKEITRDIKQLDQAKRNLTQAITTHNHLHMLMSGVETLQNLTRKRQFGEAASLLQGIVNVMEHFTKYKSIPTVRELTSRVDTLKQELTQLVLSEFDSAFGTGPKGSLNITILRESCEVADVLEPAVKRELLTKFLKNQLSEYVVLFDSSQDVAWLDKIDRRYAWIKRILVDFEDKLGKIFPERWEVSERIAVEFCQITNKELSNLMQRRAKEIDVKLLLFAIQRTTNFEQLLAKRLSGNTLKISPSTNNKPHGSTKTENGEGNPFLEGVDTEDEKTESGTTSKAQRDPESPFLRLISQCFEPYLYIYVESQDRNLSELIGKFQEDFTAQREQMHSSGANNEGGVLGSCADLFVYYKKCMVQCSQLSTGEPMLALATLFQKYLREYANQILTNNLPKSSATSVSLTGGNITFSTVTNLLKETTSSLKETSEVSRLSPADLNIACSILTTADYCLETTQQLEGKLKEKVDHNLASRIDLSEDRAAFSSVISTSIQLLVQDMESACEPAFTAMSKVSWTNFEHVGDQSSYVNTITSHIKQTVPLVRASLSSARKYFTQFCIKFVNSFIPRFISALYKCKPIGTVGAEQLLLDTHSLKTVLLELPSVASQVSRKAPTSYTKIVVKGMTKAEMLLKVVMTPHEPNAAFVSSCIRLLVDPDIDTFQKILDMKGLRKIEQNAVIEAFKTQMPTAGTSSSFSIATNITGDSESTSRIRKLEKLIKKRL</sequence>
<dbReference type="Proteomes" id="UP001642483">
    <property type="component" value="Unassembled WGS sequence"/>
</dbReference>
<comment type="caution">
    <text evidence="12">The sequence shown here is derived from an EMBL/GenBank/DDBJ whole genome shotgun (WGS) entry which is preliminary data.</text>
</comment>
<dbReference type="Gene3D" id="1.10.357.110">
    <property type="entry name" value="Vacuolar protein sorting-associated protein 53, C-terminus"/>
    <property type="match status" value="1"/>
</dbReference>
<dbReference type="InterPro" id="IPR007234">
    <property type="entry name" value="Vps53_N"/>
</dbReference>
<gene>
    <name evidence="12" type="ORF">CVLEPA_LOCUS975</name>
</gene>
<keyword evidence="7" id="KW-0472">Membrane</keyword>
<keyword evidence="6" id="KW-0333">Golgi apparatus</keyword>
<dbReference type="Pfam" id="PF16854">
    <property type="entry name" value="VPS53_C"/>
    <property type="match status" value="1"/>
</dbReference>
<evidence type="ECO:0000259" key="10">
    <source>
        <dbReference type="Pfam" id="PF04100"/>
    </source>
</evidence>
<feature type="region of interest" description="Disordered" evidence="9">
    <location>
        <begin position="367"/>
        <end position="413"/>
    </location>
</feature>
<evidence type="ECO:0000256" key="2">
    <source>
        <dbReference type="ARBA" id="ARBA00004481"/>
    </source>
</evidence>
<dbReference type="InterPro" id="IPR038260">
    <property type="entry name" value="Vps53_C_sf"/>
</dbReference>
<protein>
    <recommendedName>
        <fullName evidence="4">Vacuolar protein sorting-associated protein 53 homolog</fullName>
    </recommendedName>
</protein>
<accession>A0ABP0EY18</accession>
<evidence type="ECO:0000256" key="5">
    <source>
        <dbReference type="ARBA" id="ARBA00022753"/>
    </source>
</evidence>
<feature type="domain" description="Vps53 N-terminal" evidence="10">
    <location>
        <begin position="42"/>
        <end position="450"/>
    </location>
</feature>
<evidence type="ECO:0000256" key="4">
    <source>
        <dbReference type="ARBA" id="ARBA00014103"/>
    </source>
</evidence>
<proteinExistence type="inferred from homology"/>
<evidence type="ECO:0000256" key="6">
    <source>
        <dbReference type="ARBA" id="ARBA00023034"/>
    </source>
</evidence>
<dbReference type="InterPro" id="IPR031745">
    <property type="entry name" value="Vps53_C"/>
</dbReference>
<keyword evidence="13" id="KW-1185">Reference proteome</keyword>
<dbReference type="Pfam" id="PF04100">
    <property type="entry name" value="Vps53_N"/>
    <property type="match status" value="1"/>
</dbReference>
<evidence type="ECO:0000256" key="7">
    <source>
        <dbReference type="ARBA" id="ARBA00023136"/>
    </source>
</evidence>
<dbReference type="InterPro" id="IPR039766">
    <property type="entry name" value="Vps53"/>
</dbReference>
<evidence type="ECO:0000313" key="12">
    <source>
        <dbReference type="EMBL" id="CAK8671956.1"/>
    </source>
</evidence>
<comment type="similarity">
    <text evidence="3">Belongs to the VPS53 family.</text>
</comment>
<comment type="subcellular location">
    <subcellularLocation>
        <location evidence="2">Endosome membrane</location>
        <topology evidence="2">Peripheral membrane protein</topology>
    </subcellularLocation>
    <subcellularLocation>
        <location evidence="1">Golgi apparatus</location>
        <location evidence="1">trans-Golgi network membrane</location>
        <topology evidence="1">Peripheral membrane protein</topology>
    </subcellularLocation>
</comment>
<evidence type="ECO:0000256" key="1">
    <source>
        <dbReference type="ARBA" id="ARBA00004150"/>
    </source>
</evidence>
<keyword evidence="8" id="KW-0175">Coiled coil</keyword>
<organism evidence="12 13">
    <name type="scientific">Clavelina lepadiformis</name>
    <name type="common">Light-bulb sea squirt</name>
    <name type="synonym">Ascidia lepadiformis</name>
    <dbReference type="NCBI Taxonomy" id="159417"/>
    <lineage>
        <taxon>Eukaryota</taxon>
        <taxon>Metazoa</taxon>
        <taxon>Chordata</taxon>
        <taxon>Tunicata</taxon>
        <taxon>Ascidiacea</taxon>
        <taxon>Aplousobranchia</taxon>
        <taxon>Clavelinidae</taxon>
        <taxon>Clavelina</taxon>
    </lineage>
</organism>
<feature type="compositionally biased region" description="Polar residues" evidence="9">
    <location>
        <begin position="367"/>
        <end position="382"/>
    </location>
</feature>
<evidence type="ECO:0000259" key="11">
    <source>
        <dbReference type="Pfam" id="PF16854"/>
    </source>
</evidence>
<dbReference type="PANTHER" id="PTHR12820:SF0">
    <property type="entry name" value="VACUOLAR PROTEIN SORTING-ASSOCIATED PROTEIN 53 HOMOLOG"/>
    <property type="match status" value="1"/>
</dbReference>
<evidence type="ECO:0000256" key="3">
    <source>
        <dbReference type="ARBA" id="ARBA00008628"/>
    </source>
</evidence>
<evidence type="ECO:0000313" key="13">
    <source>
        <dbReference type="Proteomes" id="UP001642483"/>
    </source>
</evidence>
<feature type="domain" description="Vps53 C-terminal" evidence="11">
    <location>
        <begin position="709"/>
        <end position="793"/>
    </location>
</feature>